<dbReference type="STRING" id="1121291.SAMN02745134_00797"/>
<dbReference type="RefSeq" id="WP_084113957.1">
    <property type="nucleotide sequence ID" value="NZ_FWXH01000002.1"/>
</dbReference>
<dbReference type="AlphaFoldDB" id="A0A1W1X6G6"/>
<gene>
    <name evidence="1" type="ORF">SAMN02745134_00797</name>
</gene>
<organism evidence="1 2">
    <name type="scientific">Clostridium acidisoli DSM 12555</name>
    <dbReference type="NCBI Taxonomy" id="1121291"/>
    <lineage>
        <taxon>Bacteria</taxon>
        <taxon>Bacillati</taxon>
        <taxon>Bacillota</taxon>
        <taxon>Clostridia</taxon>
        <taxon>Eubacteriales</taxon>
        <taxon>Clostridiaceae</taxon>
        <taxon>Clostridium</taxon>
    </lineage>
</organism>
<dbReference type="Pfam" id="PF04883">
    <property type="entry name" value="HK97-gp10_like"/>
    <property type="match status" value="1"/>
</dbReference>
<dbReference type="InterPro" id="IPR010064">
    <property type="entry name" value="HK97-gp10_tail"/>
</dbReference>
<dbReference type="Proteomes" id="UP000192468">
    <property type="component" value="Unassembled WGS sequence"/>
</dbReference>
<reference evidence="1 2" key="1">
    <citation type="submission" date="2017-04" db="EMBL/GenBank/DDBJ databases">
        <authorList>
            <person name="Afonso C.L."/>
            <person name="Miller P.J."/>
            <person name="Scott M.A."/>
            <person name="Spackman E."/>
            <person name="Goraichik I."/>
            <person name="Dimitrov K.M."/>
            <person name="Suarez D.L."/>
            <person name="Swayne D.E."/>
        </authorList>
    </citation>
    <scope>NUCLEOTIDE SEQUENCE [LARGE SCALE GENOMIC DNA]</scope>
    <source>
        <strain evidence="1 2">DSM 12555</strain>
    </source>
</reference>
<accession>A0A1W1X6G6</accession>
<proteinExistence type="predicted"/>
<dbReference type="EMBL" id="FWXH01000002">
    <property type="protein sequence ID" value="SMC19318.1"/>
    <property type="molecule type" value="Genomic_DNA"/>
</dbReference>
<dbReference type="NCBIfam" id="TIGR01725">
    <property type="entry name" value="phge_HK97_gp10"/>
    <property type="match status" value="1"/>
</dbReference>
<sequence>MNTIEVTGLDSLMNDFIEMTITTADEKRVMKNAIEPAYTEIEKNAPTKTEKLKKNIKQTVKKVDFATVGEIKLNQWYSMFTEYGTSQSKEHIGWFERSVDNSMVEVMAKMAEGLFEKAI</sequence>
<dbReference type="OrthoDB" id="1931188at2"/>
<protein>
    <submittedName>
        <fullName evidence="1">Phage protein, HK97 gp10 family</fullName>
    </submittedName>
</protein>
<evidence type="ECO:0000313" key="2">
    <source>
        <dbReference type="Proteomes" id="UP000192468"/>
    </source>
</evidence>
<name>A0A1W1X6G6_9CLOT</name>
<evidence type="ECO:0000313" key="1">
    <source>
        <dbReference type="EMBL" id="SMC19318.1"/>
    </source>
</evidence>
<keyword evidence="2" id="KW-1185">Reference proteome</keyword>